<evidence type="ECO:0000256" key="1">
    <source>
        <dbReference type="SAM" id="Phobius"/>
    </source>
</evidence>
<proteinExistence type="predicted"/>
<keyword evidence="3" id="KW-1185">Reference proteome</keyword>
<evidence type="ECO:0000313" key="3">
    <source>
        <dbReference type="Proteomes" id="UP000004105"/>
    </source>
</evidence>
<comment type="caution">
    <text evidence="2">The sequence shown here is derived from an EMBL/GenBank/DDBJ whole genome shotgun (WGS) entry which is preliminary data.</text>
</comment>
<keyword evidence="1" id="KW-0472">Membrane</keyword>
<keyword evidence="1" id="KW-0812">Transmembrane</keyword>
<dbReference type="HOGENOM" id="CLU_2194114_0_0_4"/>
<dbReference type="AlphaFoldDB" id="F2BBQ4"/>
<dbReference type="EMBL" id="AFAY01000023">
    <property type="protein sequence ID" value="EGF11133.1"/>
    <property type="molecule type" value="Genomic_DNA"/>
</dbReference>
<evidence type="ECO:0000313" key="2">
    <source>
        <dbReference type="EMBL" id="EGF11133.1"/>
    </source>
</evidence>
<sequence>MIFRRPLPFRQGVWRKMRGLCPQTKGRLKRRKPAGGESCRAFCYNLCTGKGIVNFTIDFNSIKELMMTYGFFTVTLTLTACCLLLVMVFRLPALIGSLADLIRARRGQ</sequence>
<keyword evidence="1" id="KW-1133">Transmembrane helix</keyword>
<name>F2BBQ4_9NEIS</name>
<dbReference type="Proteomes" id="UP000004105">
    <property type="component" value="Unassembled WGS sequence"/>
</dbReference>
<organism evidence="2 3">
    <name type="scientific">Neisseria bacilliformis ATCC BAA-1200</name>
    <dbReference type="NCBI Taxonomy" id="888742"/>
    <lineage>
        <taxon>Bacteria</taxon>
        <taxon>Pseudomonadati</taxon>
        <taxon>Pseudomonadota</taxon>
        <taxon>Betaproteobacteria</taxon>
        <taxon>Neisseriales</taxon>
        <taxon>Neisseriaceae</taxon>
        <taxon>Neisseria</taxon>
    </lineage>
</organism>
<feature type="transmembrane region" description="Helical" evidence="1">
    <location>
        <begin position="69"/>
        <end position="89"/>
    </location>
</feature>
<accession>F2BBQ4</accession>
<protein>
    <submittedName>
        <fullName evidence="2">Uncharacterized protein</fullName>
    </submittedName>
</protein>
<reference evidence="2 3" key="1">
    <citation type="submission" date="2011-02" db="EMBL/GenBank/DDBJ databases">
        <authorList>
            <person name="Muzny D."/>
            <person name="Qin X."/>
            <person name="Deng J."/>
            <person name="Jiang H."/>
            <person name="Liu Y."/>
            <person name="Qu J."/>
            <person name="Song X.-Z."/>
            <person name="Zhang L."/>
            <person name="Thornton R."/>
            <person name="Coyle M."/>
            <person name="Francisco L."/>
            <person name="Jackson L."/>
            <person name="Javaid M."/>
            <person name="Korchina V."/>
            <person name="Kovar C."/>
            <person name="Mata R."/>
            <person name="Mathew T."/>
            <person name="Ngo R."/>
            <person name="Nguyen L."/>
            <person name="Nguyen N."/>
            <person name="Okwuonu G."/>
            <person name="Ongeri F."/>
            <person name="Pham C."/>
            <person name="Simmons D."/>
            <person name="Wilczek-Boney K."/>
            <person name="Hale W."/>
            <person name="Jakkamsetti A."/>
            <person name="Pham P."/>
            <person name="Ruth R."/>
            <person name="San Lucas F."/>
            <person name="Warren J."/>
            <person name="Zhang J."/>
            <person name="Zhao Z."/>
            <person name="Zhou C."/>
            <person name="Zhu D."/>
            <person name="Lee S."/>
            <person name="Bess C."/>
            <person name="Blankenburg K."/>
            <person name="Forbes L."/>
            <person name="Fu Q."/>
            <person name="Gubbala S."/>
            <person name="Hirani K."/>
            <person name="Jayaseelan J.C."/>
            <person name="Lara F."/>
            <person name="Munidasa M."/>
            <person name="Palculict T."/>
            <person name="Patil S."/>
            <person name="Pu L.-L."/>
            <person name="Saada N."/>
            <person name="Tang L."/>
            <person name="Weissenberger G."/>
            <person name="Zhu Y."/>
            <person name="Hemphill L."/>
            <person name="Shang Y."/>
            <person name="Youmans B."/>
            <person name="Ayvaz T."/>
            <person name="Ross M."/>
            <person name="Santibanez J."/>
            <person name="Aqrawi P."/>
            <person name="Gross S."/>
            <person name="Joshi V."/>
            <person name="Fowler G."/>
            <person name="Nazareth L."/>
            <person name="Reid J."/>
            <person name="Worley K."/>
            <person name="Petrosino J."/>
            <person name="Highlander S."/>
            <person name="Gibbs R."/>
        </authorList>
    </citation>
    <scope>NUCLEOTIDE SEQUENCE [LARGE SCALE GENOMIC DNA]</scope>
    <source>
        <strain evidence="2 3">ATCC BAA-1200</strain>
    </source>
</reference>
<gene>
    <name evidence="2" type="ORF">HMPREF9123_1159</name>
</gene>